<name>A0ABV2X2F0_9NOCA</name>
<dbReference type="SUPFAM" id="SSF102588">
    <property type="entry name" value="LmbE-like"/>
    <property type="match status" value="1"/>
</dbReference>
<keyword evidence="3" id="KW-1185">Reference proteome</keyword>
<dbReference type="Gene3D" id="3.40.50.10320">
    <property type="entry name" value="LmbE-like"/>
    <property type="match status" value="1"/>
</dbReference>
<sequence>MQVDWRQQRVLVIAAHPDDEVIGCGGLVSRVKREGGQAHVLYVAVDDLVGYSSAGGSTDGQRMAEIEHVAEFLSLDSWHAASIGERRTLRLDSLPRAELVDLLEGRSQHGLALPVLRPTVVVAPEVTSYNQDHRAVGQAVLTALRPGPDRWRYQPRLVLTYEQVADFWSGASASPHPRNFFVELSAADVDRKIAALRLHESQWRDHPHTRSEEALRGLAAVRGAHCGTHYAEAFHCLRWRA</sequence>
<comment type="caution">
    <text evidence="2">The sequence shown here is derived from an EMBL/GenBank/DDBJ whole genome shotgun (WGS) entry which is preliminary data.</text>
</comment>
<dbReference type="Pfam" id="PF02585">
    <property type="entry name" value="PIG-L"/>
    <property type="match status" value="1"/>
</dbReference>
<dbReference type="PANTHER" id="PTHR12993">
    <property type="entry name" value="N-ACETYLGLUCOSAMINYL-PHOSPHATIDYLINOSITOL DE-N-ACETYLASE-RELATED"/>
    <property type="match status" value="1"/>
</dbReference>
<keyword evidence="1" id="KW-0862">Zinc</keyword>
<proteinExistence type="predicted"/>
<gene>
    <name evidence="2" type="ORF">ABZ510_36550</name>
</gene>
<dbReference type="EMBL" id="JBEYBF010000065">
    <property type="protein sequence ID" value="MEU1957345.1"/>
    <property type="molecule type" value="Genomic_DNA"/>
</dbReference>
<organism evidence="2 3">
    <name type="scientific">Nocardia rhamnosiphila</name>
    <dbReference type="NCBI Taxonomy" id="426716"/>
    <lineage>
        <taxon>Bacteria</taxon>
        <taxon>Bacillati</taxon>
        <taxon>Actinomycetota</taxon>
        <taxon>Actinomycetes</taxon>
        <taxon>Mycobacteriales</taxon>
        <taxon>Nocardiaceae</taxon>
        <taxon>Nocardia</taxon>
    </lineage>
</organism>
<reference evidence="2 3" key="1">
    <citation type="submission" date="2024-06" db="EMBL/GenBank/DDBJ databases">
        <title>The Natural Products Discovery Center: Release of the First 8490 Sequenced Strains for Exploring Actinobacteria Biosynthetic Diversity.</title>
        <authorList>
            <person name="Kalkreuter E."/>
            <person name="Kautsar S.A."/>
            <person name="Yang D."/>
            <person name="Bader C.D."/>
            <person name="Teijaro C.N."/>
            <person name="Fluegel L."/>
            <person name="Davis C.M."/>
            <person name="Simpson J.R."/>
            <person name="Lauterbach L."/>
            <person name="Steele A.D."/>
            <person name="Gui C."/>
            <person name="Meng S."/>
            <person name="Li G."/>
            <person name="Viehrig K."/>
            <person name="Ye F."/>
            <person name="Su P."/>
            <person name="Kiefer A.F."/>
            <person name="Nichols A."/>
            <person name="Cepeda A.J."/>
            <person name="Yan W."/>
            <person name="Fan B."/>
            <person name="Jiang Y."/>
            <person name="Adhikari A."/>
            <person name="Zheng C.-J."/>
            <person name="Schuster L."/>
            <person name="Cowan T.M."/>
            <person name="Smanski M.J."/>
            <person name="Chevrette M.G."/>
            <person name="De Carvalho L.P.S."/>
            <person name="Shen B."/>
        </authorList>
    </citation>
    <scope>NUCLEOTIDE SEQUENCE [LARGE SCALE GENOMIC DNA]</scope>
    <source>
        <strain evidence="2 3">NPDC019708</strain>
    </source>
</reference>
<accession>A0ABV2X2F0</accession>
<protein>
    <submittedName>
        <fullName evidence="2">PIG-L family deacetylase</fullName>
    </submittedName>
</protein>
<dbReference type="PANTHER" id="PTHR12993:SF11">
    <property type="entry name" value="N-ACETYLGLUCOSAMINYL-PHOSPHATIDYLINOSITOL DE-N-ACETYLASE"/>
    <property type="match status" value="1"/>
</dbReference>
<evidence type="ECO:0000313" key="2">
    <source>
        <dbReference type="EMBL" id="MEU1957345.1"/>
    </source>
</evidence>
<dbReference type="Proteomes" id="UP001550628">
    <property type="component" value="Unassembled WGS sequence"/>
</dbReference>
<dbReference type="InterPro" id="IPR003737">
    <property type="entry name" value="GlcNAc_PI_deacetylase-related"/>
</dbReference>
<dbReference type="InterPro" id="IPR024078">
    <property type="entry name" value="LmbE-like_dom_sf"/>
</dbReference>
<dbReference type="RefSeq" id="WP_356954777.1">
    <property type="nucleotide sequence ID" value="NZ_JBEYBD010000002.1"/>
</dbReference>
<evidence type="ECO:0000313" key="3">
    <source>
        <dbReference type="Proteomes" id="UP001550628"/>
    </source>
</evidence>
<evidence type="ECO:0000256" key="1">
    <source>
        <dbReference type="ARBA" id="ARBA00022833"/>
    </source>
</evidence>